<dbReference type="Proteomes" id="UP000266206">
    <property type="component" value="Unassembled WGS sequence"/>
</dbReference>
<reference evidence="1 2" key="1">
    <citation type="submission" date="2017-08" db="EMBL/GenBank/DDBJ databases">
        <title>Pusillimonas indicus sp. nov., a member of the family Alcaligenaceae isolated from surface seawater.</title>
        <authorList>
            <person name="Li J."/>
        </authorList>
    </citation>
    <scope>NUCLEOTIDE SEQUENCE [LARGE SCALE GENOMIC DNA]</scope>
    <source>
        <strain evidence="1 2">L52-1-41</strain>
    </source>
</reference>
<evidence type="ECO:0000313" key="1">
    <source>
        <dbReference type="EMBL" id="RIY40333.1"/>
    </source>
</evidence>
<comment type="caution">
    <text evidence="1">The sequence shown here is derived from an EMBL/GenBank/DDBJ whole genome shotgun (WGS) entry which is preliminary data.</text>
</comment>
<dbReference type="SUPFAM" id="SSF52540">
    <property type="entry name" value="P-loop containing nucleoside triphosphate hydrolases"/>
    <property type="match status" value="1"/>
</dbReference>
<evidence type="ECO:0000313" key="2">
    <source>
        <dbReference type="Proteomes" id="UP000266206"/>
    </source>
</evidence>
<dbReference type="InterPro" id="IPR027417">
    <property type="entry name" value="P-loop_NTPase"/>
</dbReference>
<accession>A0A3A1YPW7</accession>
<protein>
    <recommendedName>
        <fullName evidence="3">Zinc ribbon domain-containing protein</fullName>
    </recommendedName>
</protein>
<gene>
    <name evidence="1" type="ORF">CJP73_10705</name>
</gene>
<proteinExistence type="predicted"/>
<organism evidence="1 2">
    <name type="scientific">Neopusillimonas maritima</name>
    <dbReference type="NCBI Taxonomy" id="2026239"/>
    <lineage>
        <taxon>Bacteria</taxon>
        <taxon>Pseudomonadati</taxon>
        <taxon>Pseudomonadota</taxon>
        <taxon>Betaproteobacteria</taxon>
        <taxon>Burkholderiales</taxon>
        <taxon>Alcaligenaceae</taxon>
        <taxon>Neopusillimonas</taxon>
    </lineage>
</organism>
<evidence type="ECO:0008006" key="3">
    <source>
        <dbReference type="Google" id="ProtNLM"/>
    </source>
</evidence>
<sequence>MKLAQNPVHDRNDLDASLEQRADYIPTEKLAQETATASVLFESVRRALLSSGLKTLVGPRGCGKTHMMRYAWLTCQDDASKPFAVYVSFNKYYRLEPLLVSRASPPDEFHAWALGLIVLATYESVSYKPEQIALVATLESKVGLSRANLETLVSALERNQPLSTEQATLSREISVSKVQQVLDLACSVSKRKRTVLFLDDAALTLTPTYLIEFLDIVRALKSATIAPKASVYPGTTEYSPRFHAGQDSTAVFVWLSVEADEYQSDMDQIARCRFSDFEQIPQDVIELLRFAAFGIPRAYLTMLQSYKERPAKTSQQTLNQVVEAHLNARLAEFRSIAKKVPKFCELISVGETVLNGMVRAIKASNTDSTVVQLLVGIPKEDLTEITKRMFQLLIEAGLIFDAKEVKHGTPERIYQRYIPHSAAILQSRALTSGDAGGTLKNTAEALRRKRAKHPVRRKLEKFVDDANLIHKLDLSLPPCPSCAAPRVSDEQKFCTNCGAQLISLSTFDNCLSVSIEEVPGLTQWQIQTIQKELPRLRTIRDYLAMQDPAAELRTAYGFGLRRSARIADVLQAFVDDFLS</sequence>
<dbReference type="EMBL" id="NQYH01000009">
    <property type="protein sequence ID" value="RIY40333.1"/>
    <property type="molecule type" value="Genomic_DNA"/>
</dbReference>
<name>A0A3A1YPW7_9BURK</name>
<dbReference type="AlphaFoldDB" id="A0A3A1YPW7"/>